<gene>
    <name evidence="2" type="ORF">ENN26_04175</name>
</gene>
<sequence>MPFQGTTYTYLWWEDVGFANYYLVLYEGYPDGTLKRFPPSGYYGPYPAPGPNRMLISGFYGDVAGKHMLYFQVYTKWGDLICTSNTITINVVKVKKPSSITVSVSPASVERGGSVSVTGSISPGVSARVILKIVSPDGSTTVVEVDATSTGSFSYVFSPNKVGKWSVQASWAGNEDYVGATSDWASFNVESKKYSVSVSTIPGGLPVVVDGVEYRGSMVFRWDEESYHTLFVPKALPAGENSRYIFKRWSDGDTSNSKTIVVTGSTNYQAVFELEHMVSVQTDYGDVTGVGWYSEGTQARVALKATIIQLDENTRVVFAGWTGDVKSTDSEVWVKVDKPYSLKAQWTKQYKVGVTSEYGTAIIEGGEWQNEGATASLRIDPTRTGFLVEQVFSGVKALSGKCTVQSVDQAAGRATFTVEGPCTLKTEWTTDYTKLIIATAAIAGLAFFLAFTMRKRKPPLPTHFTSSTESPS</sequence>
<organism evidence="2">
    <name type="scientific">Thermofilum adornatum</name>
    <dbReference type="NCBI Taxonomy" id="1365176"/>
    <lineage>
        <taxon>Archaea</taxon>
        <taxon>Thermoproteota</taxon>
        <taxon>Thermoprotei</taxon>
        <taxon>Thermofilales</taxon>
        <taxon>Thermofilaceae</taxon>
        <taxon>Thermofilum</taxon>
    </lineage>
</organism>
<evidence type="ECO:0000313" key="2">
    <source>
        <dbReference type="EMBL" id="HDP14960.1"/>
    </source>
</evidence>
<dbReference type="AlphaFoldDB" id="A0A7C1CDF6"/>
<name>A0A7C1CDF6_9CREN</name>
<dbReference type="PROSITE" id="PS50194">
    <property type="entry name" value="FILAMIN_REPEAT"/>
    <property type="match status" value="1"/>
</dbReference>
<evidence type="ECO:0000256" key="1">
    <source>
        <dbReference type="SAM" id="Phobius"/>
    </source>
</evidence>
<keyword evidence="1" id="KW-0472">Membrane</keyword>
<comment type="caution">
    <text evidence="2">The sequence shown here is derived from an EMBL/GenBank/DDBJ whole genome shotgun (WGS) entry which is preliminary data.</text>
</comment>
<dbReference type="InterPro" id="IPR017868">
    <property type="entry name" value="Filamin/ABP280_repeat-like"/>
</dbReference>
<accession>A0A7C1CDF6</accession>
<dbReference type="InterPro" id="IPR013783">
    <property type="entry name" value="Ig-like_fold"/>
</dbReference>
<keyword evidence="1" id="KW-0812">Transmembrane</keyword>
<reference evidence="2" key="1">
    <citation type="journal article" date="2020" name="mSystems">
        <title>Genome- and Community-Level Interaction Insights into Carbon Utilization and Element Cycling Functions of Hydrothermarchaeota in Hydrothermal Sediment.</title>
        <authorList>
            <person name="Zhou Z."/>
            <person name="Liu Y."/>
            <person name="Xu W."/>
            <person name="Pan J."/>
            <person name="Luo Z.H."/>
            <person name="Li M."/>
        </authorList>
    </citation>
    <scope>NUCLEOTIDE SEQUENCE [LARGE SCALE GENOMIC DNA]</scope>
    <source>
        <strain evidence="2">SpSt-116</strain>
    </source>
</reference>
<feature type="transmembrane region" description="Helical" evidence="1">
    <location>
        <begin position="432"/>
        <end position="451"/>
    </location>
</feature>
<protein>
    <submittedName>
        <fullName evidence="2">Ig-like domain repeat protein</fullName>
    </submittedName>
</protein>
<keyword evidence="1" id="KW-1133">Transmembrane helix</keyword>
<proteinExistence type="predicted"/>
<dbReference type="EMBL" id="DSAY01000076">
    <property type="protein sequence ID" value="HDP14960.1"/>
    <property type="molecule type" value="Genomic_DNA"/>
</dbReference>
<dbReference type="Gene3D" id="2.60.40.10">
    <property type="entry name" value="Immunoglobulins"/>
    <property type="match status" value="1"/>
</dbReference>